<accession>A0A6J5V5F5</accession>
<dbReference type="SUPFAM" id="SSF52047">
    <property type="entry name" value="RNI-like"/>
    <property type="match status" value="1"/>
</dbReference>
<dbReference type="EMBL" id="CAEKDK010000006">
    <property type="protein sequence ID" value="CAB4283462.1"/>
    <property type="molecule type" value="Genomic_DNA"/>
</dbReference>
<evidence type="ECO:0000313" key="2">
    <source>
        <dbReference type="EMBL" id="CAB4283462.1"/>
    </source>
</evidence>
<protein>
    <submittedName>
        <fullName evidence="2">Uncharacterized protein</fullName>
    </submittedName>
</protein>
<dbReference type="PANTHER" id="PTHR47684:SF1">
    <property type="entry name" value="PROTEIN TONSOKU"/>
    <property type="match status" value="1"/>
</dbReference>
<keyword evidence="1" id="KW-1133">Transmembrane helix</keyword>
<organism evidence="2 3">
    <name type="scientific">Prunus armeniaca</name>
    <name type="common">Apricot</name>
    <name type="synonym">Armeniaca vulgaris</name>
    <dbReference type="NCBI Taxonomy" id="36596"/>
    <lineage>
        <taxon>Eukaryota</taxon>
        <taxon>Viridiplantae</taxon>
        <taxon>Streptophyta</taxon>
        <taxon>Embryophyta</taxon>
        <taxon>Tracheophyta</taxon>
        <taxon>Spermatophyta</taxon>
        <taxon>Magnoliopsida</taxon>
        <taxon>eudicotyledons</taxon>
        <taxon>Gunneridae</taxon>
        <taxon>Pentapetalae</taxon>
        <taxon>rosids</taxon>
        <taxon>fabids</taxon>
        <taxon>Rosales</taxon>
        <taxon>Rosaceae</taxon>
        <taxon>Amygdaloideae</taxon>
        <taxon>Amygdaleae</taxon>
        <taxon>Prunus</taxon>
    </lineage>
</organism>
<name>A0A6J5V5F5_PRUAR</name>
<feature type="transmembrane region" description="Helical" evidence="1">
    <location>
        <begin position="20"/>
        <end position="43"/>
    </location>
</feature>
<evidence type="ECO:0000313" key="3">
    <source>
        <dbReference type="Proteomes" id="UP000507222"/>
    </source>
</evidence>
<dbReference type="Proteomes" id="UP000507222">
    <property type="component" value="Unassembled WGS sequence"/>
</dbReference>
<dbReference type="PANTHER" id="PTHR47684">
    <property type="entry name" value="PROTEIN TONSOKU"/>
    <property type="match status" value="1"/>
</dbReference>
<dbReference type="InterPro" id="IPR044227">
    <property type="entry name" value="TONSOKU"/>
</dbReference>
<dbReference type="GO" id="GO:0009933">
    <property type="term" value="P:meristem structural organization"/>
    <property type="evidence" value="ECO:0007669"/>
    <property type="project" value="InterPro"/>
</dbReference>
<reference evidence="2 3" key="1">
    <citation type="submission" date="2020-05" db="EMBL/GenBank/DDBJ databases">
        <authorList>
            <person name="Campoy J."/>
            <person name="Schneeberger K."/>
            <person name="Spophaly S."/>
        </authorList>
    </citation>
    <scope>NUCLEOTIDE SEQUENCE [LARGE SCALE GENOMIC DNA]</scope>
    <source>
        <strain evidence="2">PruArmRojPasFocal</strain>
    </source>
</reference>
<proteinExistence type="predicted"/>
<evidence type="ECO:0000256" key="1">
    <source>
        <dbReference type="SAM" id="Phobius"/>
    </source>
</evidence>
<gene>
    <name evidence="2" type="ORF">CURHAP_LOCUS38031</name>
</gene>
<dbReference type="GO" id="GO:0072423">
    <property type="term" value="P:response to DNA damage checkpoint signaling"/>
    <property type="evidence" value="ECO:0007669"/>
    <property type="project" value="InterPro"/>
</dbReference>
<sequence>MRLQLQARPLFRTDMFTFAYLPLVKICPCLFLKPLVVYLCLLIPQGSNVLSSMLSNSHCCLKALVLQRCELGVAGVLQISFLEELNLADNANLSISESSLAVSVSKEVNPAQQGSATRLELGDSADDEVRVEAAASGIDDSCKVQRYCILHGQDQDMVQLGSISRTRQSICS</sequence>
<keyword evidence="1" id="KW-0812">Transmembrane</keyword>
<dbReference type="GO" id="GO:0040029">
    <property type="term" value="P:epigenetic regulation of gene expression"/>
    <property type="evidence" value="ECO:0007669"/>
    <property type="project" value="InterPro"/>
</dbReference>
<keyword evidence="1" id="KW-0472">Membrane</keyword>
<dbReference type="AlphaFoldDB" id="A0A6J5V5F5"/>
<dbReference type="GO" id="GO:0005634">
    <property type="term" value="C:nucleus"/>
    <property type="evidence" value="ECO:0007669"/>
    <property type="project" value="InterPro"/>
</dbReference>